<evidence type="ECO:0000256" key="3">
    <source>
        <dbReference type="ARBA" id="ARBA00023163"/>
    </source>
</evidence>
<feature type="DNA-binding region" description="H-T-H motif" evidence="4">
    <location>
        <begin position="45"/>
        <end position="64"/>
    </location>
</feature>
<dbReference type="RefSeq" id="WP_012244189.1">
    <property type="nucleotide sequence ID" value="NC_010168.1"/>
</dbReference>
<dbReference type="InterPro" id="IPR036271">
    <property type="entry name" value="Tet_transcr_reg_TetR-rel_C_sf"/>
</dbReference>
<organism evidence="6 7">
    <name type="scientific">Renibacterium salmoninarum (strain ATCC 33209 / DSM 20767 / JCM 11484 / NBRC 15589 / NCIMB 2235)</name>
    <dbReference type="NCBI Taxonomy" id="288705"/>
    <lineage>
        <taxon>Bacteria</taxon>
        <taxon>Bacillati</taxon>
        <taxon>Actinomycetota</taxon>
        <taxon>Actinomycetes</taxon>
        <taxon>Micrococcales</taxon>
        <taxon>Micrococcaceae</taxon>
        <taxon>Renibacterium</taxon>
    </lineage>
</organism>
<dbReference type="InterPro" id="IPR009057">
    <property type="entry name" value="Homeodomain-like_sf"/>
</dbReference>
<dbReference type="PANTHER" id="PTHR30055">
    <property type="entry name" value="HTH-TYPE TRANSCRIPTIONAL REGULATOR RUTR"/>
    <property type="match status" value="1"/>
</dbReference>
<name>A9WQA7_RENSM</name>
<dbReference type="SUPFAM" id="SSF46689">
    <property type="entry name" value="Homeodomain-like"/>
    <property type="match status" value="1"/>
</dbReference>
<evidence type="ECO:0000259" key="5">
    <source>
        <dbReference type="PROSITE" id="PS50977"/>
    </source>
</evidence>
<evidence type="ECO:0000256" key="4">
    <source>
        <dbReference type="PROSITE-ProRule" id="PRU00335"/>
    </source>
</evidence>
<gene>
    <name evidence="6" type="ordered locus">RSal33209_0743</name>
</gene>
<dbReference type="eggNOG" id="COG1309">
    <property type="taxonomic scope" value="Bacteria"/>
</dbReference>
<evidence type="ECO:0000256" key="1">
    <source>
        <dbReference type="ARBA" id="ARBA00023015"/>
    </source>
</evidence>
<evidence type="ECO:0000313" key="6">
    <source>
        <dbReference type="EMBL" id="ABY22490.1"/>
    </source>
</evidence>
<dbReference type="EMBL" id="CP000910">
    <property type="protein sequence ID" value="ABY22490.1"/>
    <property type="molecule type" value="Genomic_DNA"/>
</dbReference>
<dbReference type="HOGENOM" id="CLU_069356_9_0_11"/>
<dbReference type="PROSITE" id="PS50977">
    <property type="entry name" value="HTH_TETR_2"/>
    <property type="match status" value="1"/>
</dbReference>
<keyword evidence="3" id="KW-0804">Transcription</keyword>
<dbReference type="InterPro" id="IPR025996">
    <property type="entry name" value="MT1864/Rv1816-like_C"/>
</dbReference>
<dbReference type="Pfam" id="PF00440">
    <property type="entry name" value="TetR_N"/>
    <property type="match status" value="1"/>
</dbReference>
<feature type="domain" description="HTH tetR-type" evidence="5">
    <location>
        <begin position="22"/>
        <end position="82"/>
    </location>
</feature>
<evidence type="ECO:0000256" key="2">
    <source>
        <dbReference type="ARBA" id="ARBA00023125"/>
    </source>
</evidence>
<reference evidence="7" key="1">
    <citation type="journal article" date="2008" name="J. Bacteriol.">
        <title>Genome sequence of the fish pathogen Renibacterium salmoninarum suggests reductive evolution away from an environmental Arthrobacter ancestor.</title>
        <authorList>
            <person name="Wiens G.D."/>
            <person name="Rockey D.D."/>
            <person name="Wu Z."/>
            <person name="Chang J."/>
            <person name="Levy R."/>
            <person name="Crane S."/>
            <person name="Chen D.S."/>
            <person name="Capri G.R."/>
            <person name="Burnett J.R."/>
            <person name="Sudheesh P.S."/>
            <person name="Schipma M.J."/>
            <person name="Burd H."/>
            <person name="Bhattacharyya A."/>
            <person name="Rhodes L.D."/>
            <person name="Kaul R."/>
            <person name="Strom M.S."/>
        </authorList>
    </citation>
    <scope>NUCLEOTIDE SEQUENCE [LARGE SCALE GENOMIC DNA]</scope>
    <source>
        <strain evidence="7">ATCC 33209 / DSM 20767 / JCM 11484 / NBRC 15589 / NCIMB 2235</strain>
    </source>
</reference>
<dbReference type="PANTHER" id="PTHR30055:SF243">
    <property type="entry name" value="HTH-TYPE TRANSCRIPTIONAL REGULATOR RV1816"/>
    <property type="match status" value="1"/>
</dbReference>
<keyword evidence="1" id="KW-0805">Transcription regulation</keyword>
<dbReference type="InterPro" id="IPR001647">
    <property type="entry name" value="HTH_TetR"/>
</dbReference>
<keyword evidence="2 4" id="KW-0238">DNA-binding</keyword>
<proteinExistence type="predicted"/>
<dbReference type="PRINTS" id="PR00455">
    <property type="entry name" value="HTHTETR"/>
</dbReference>
<dbReference type="Pfam" id="PF13305">
    <property type="entry name" value="TetR_C_33"/>
    <property type="match status" value="1"/>
</dbReference>
<dbReference type="KEGG" id="rsa:RSal33209_0743"/>
<dbReference type="AlphaFoldDB" id="A9WQA7"/>
<dbReference type="GO" id="GO:0000976">
    <property type="term" value="F:transcription cis-regulatory region binding"/>
    <property type="evidence" value="ECO:0007669"/>
    <property type="project" value="TreeGrafter"/>
</dbReference>
<evidence type="ECO:0000313" key="7">
    <source>
        <dbReference type="Proteomes" id="UP000002007"/>
    </source>
</evidence>
<dbReference type="GO" id="GO:0003700">
    <property type="term" value="F:DNA-binding transcription factor activity"/>
    <property type="evidence" value="ECO:0007669"/>
    <property type="project" value="TreeGrafter"/>
</dbReference>
<protein>
    <submittedName>
        <fullName evidence="6">Transcriptional regulator, TetR family</fullName>
    </submittedName>
</protein>
<dbReference type="Gene3D" id="1.10.357.10">
    <property type="entry name" value="Tetracycline Repressor, domain 2"/>
    <property type="match status" value="1"/>
</dbReference>
<dbReference type="InterPro" id="IPR050109">
    <property type="entry name" value="HTH-type_TetR-like_transc_reg"/>
</dbReference>
<sequence>MNESYPAAEARSGRGVRARAREQILSEILALAEAQLREKGAYGLSLRAIARELGMVSSAIYRYFSSADALLTALIVRAYNELADAAQAQYDAAGSEPRLAQFLAVCHGSRDWAIANPHRYALIYGSPVPGYQAPPETIEPAGRVGLLMIATATGVQGRGFHHPPSEWPQERAALTATLTEHFGSALEPDMIAVGVAAWSHLFGLISFELFGHFVGSVSNNRVYFDAVMRNWAAQLGLSGTQGRELMSSQYLL</sequence>
<dbReference type="SUPFAM" id="SSF48498">
    <property type="entry name" value="Tetracyclin repressor-like, C-terminal domain"/>
    <property type="match status" value="1"/>
</dbReference>
<dbReference type="STRING" id="288705.RSal33209_0743"/>
<accession>A9WQA7</accession>
<dbReference type="Proteomes" id="UP000002007">
    <property type="component" value="Chromosome"/>
</dbReference>
<keyword evidence="7" id="KW-1185">Reference proteome</keyword>